<dbReference type="GeneID" id="96866345"/>
<proteinExistence type="predicted"/>
<reference evidence="2" key="1">
    <citation type="submission" date="2018-11" db="EMBL/GenBank/DDBJ databases">
        <title>The first complete genome sequence of Mycoplasma iowae strain 695.</title>
        <authorList>
            <person name="Ghanem M."/>
            <person name="El-Gazzar M."/>
        </authorList>
    </citation>
    <scope>NUCLEOTIDE SEQUENCE [LARGE SCALE GENOMIC DNA]</scope>
    <source>
        <strain evidence="2">695</strain>
    </source>
</reference>
<organism evidence="1 2">
    <name type="scientific">Malacoplasma iowae 695</name>
    <dbReference type="NCBI Taxonomy" id="1048830"/>
    <lineage>
        <taxon>Bacteria</taxon>
        <taxon>Bacillati</taxon>
        <taxon>Mycoplasmatota</taxon>
        <taxon>Mycoplasmoidales</taxon>
        <taxon>Mycoplasmoidaceae</taxon>
        <taxon>Malacoplasma</taxon>
    </lineage>
</organism>
<dbReference type="PANTHER" id="PTHR23159:SF31">
    <property type="entry name" value="CENTROSOME-ASSOCIATED PROTEIN CEP250 ISOFORM X1"/>
    <property type="match status" value="1"/>
</dbReference>
<dbReference type="KEGG" id="miw:EER00_04040"/>
<sequence length="983" mass="114879">MAANQRINFKEIADRVIQIKQMIENNYFLISNKIEKIMSSSNDKKLIDHCLHKQKVLDDGISQISTLLEKIAARYYINIENEQNEKLKNKEKELLEKISRLEKEAEKRGDQKHDLIDNAEVENNFGKDNLNEIKDLRNELDLINKAIENNEYELSGFDSIGFEDFSTSIRKIANENEALKDKLVENDLRDEFIKQQNIDVMNSLSEIEKNLSNKIEEMKTDSALAWDTNTNLIKQLEQAKLENANGNGNQINTAAIEQLDIAINSMISKVENSNVNTMNLIDNFSKSLEVKNLETMTNAIVNSLEKNIQSLTSELNDLKSENKLYKKENEEKQNLINSLKEDSIKKENELNNSYGAWVYNNKKLEDLQELLDKQSFELYELDGQKSVIINTLQDKLILVQEELEKLIQEKNDLLTYQNELLDYIEQNKKMFEFAYGVSDFDDDVEATSLKELVEKEASKVLDSKVSELLNRYRNELNDIEESLKQSFLKYQTPNDTKDLLTSEIEKLDNNDLISSLESKVDSFDRKIKNLETEFRDYKTNKDKTLYTIDDLNEALGTGYYDYKNSLMDDEIKMKLDRFENNLSEKIKKAIDDKIRELNITTESIESDEYYLTDNDIEEIVTNSNLYNEIKNEVKLLQNQVGFLKSENIKIKEENKNVNYQLDNSLNKFTYNNEKMREVENLLAHNIEELERLNNDKDELILELERRLKISGIDKIKEGKQKEQLTDIEVKKLIDERVDQILNGKTSSNDIYYQPIEDNEYDENIYYENISLDNFDTEPIEYVETYYVDNDEVETKQEEKDDIPVAQSFVSGGYFDEPIEDNVNKNKMKIVEKTIITKQPVLINGYKKPSKEKIVKEDDYPPIWTNEEPIEKPIINNNDELTNTLKELVKEIRNADNKEKNNLEKEIEELRQNYLNLVNQLNKTEENLESHRLENNFSDDVPIELIESNMRLKNFEKLLTQLDVELSNLENNTVDLAVQNSQGI</sequence>
<dbReference type="Proteomes" id="UP000464283">
    <property type="component" value="Chromosome"/>
</dbReference>
<dbReference type="AlphaFoldDB" id="A0A6P1LIT7"/>
<evidence type="ECO:0000313" key="1">
    <source>
        <dbReference type="EMBL" id="QHG90035.1"/>
    </source>
</evidence>
<gene>
    <name evidence="1" type="ORF">EER00_04040</name>
</gene>
<dbReference type="PANTHER" id="PTHR23159">
    <property type="entry name" value="CENTROSOMAL PROTEIN 2"/>
    <property type="match status" value="1"/>
</dbReference>
<accession>A0A6P1LIT7</accession>
<dbReference type="RefSeq" id="WP_004025188.1">
    <property type="nucleotide sequence ID" value="NZ_AGFP01000040.1"/>
</dbReference>
<protein>
    <submittedName>
        <fullName evidence="1">Uncharacterized protein</fullName>
    </submittedName>
</protein>
<dbReference type="EMBL" id="CP033512">
    <property type="protein sequence ID" value="QHG90035.1"/>
    <property type="molecule type" value="Genomic_DNA"/>
</dbReference>
<name>A0A6P1LIT7_MALIO</name>
<evidence type="ECO:0000313" key="2">
    <source>
        <dbReference type="Proteomes" id="UP000464283"/>
    </source>
</evidence>